<keyword evidence="2" id="KW-0812">Transmembrane</keyword>
<dbReference type="GO" id="GO:0006508">
    <property type="term" value="P:proteolysis"/>
    <property type="evidence" value="ECO:0007669"/>
    <property type="project" value="UniProtKB-KW"/>
</dbReference>
<gene>
    <name evidence="2" type="ORF">DdX_21171</name>
</gene>
<dbReference type="GO" id="GO:0004252">
    <property type="term" value="F:serine-type endopeptidase activity"/>
    <property type="evidence" value="ECO:0007669"/>
    <property type="project" value="InterPro"/>
</dbReference>
<dbReference type="Gene3D" id="2.40.10.10">
    <property type="entry name" value="Trypsin-like serine proteases"/>
    <property type="match status" value="1"/>
</dbReference>
<sequence>MENHTLGTNGGHQKRMEINTVGNGGLKHSRYVNISKLYVIRKLEEPLNYTKNIRRICLSGKYRTSDPRKNVIAGWGVMDPAYPVYIDYDSDAICLAQRDSAIIFPLTGDGGGPAFLKENGRWTEIGIISYGTCDHIMAGFQGIIVPVNRMKYI</sequence>
<keyword evidence="3" id="KW-1185">Reference proteome</keyword>
<evidence type="ECO:0000313" key="3">
    <source>
        <dbReference type="Proteomes" id="UP001201812"/>
    </source>
</evidence>
<keyword evidence="2" id="KW-0472">Membrane</keyword>
<dbReference type="InterPro" id="IPR009003">
    <property type="entry name" value="Peptidase_S1_PA"/>
</dbReference>
<keyword evidence="2" id="KW-0645">Protease</keyword>
<organism evidence="2 3">
    <name type="scientific">Ditylenchus destructor</name>
    <dbReference type="NCBI Taxonomy" id="166010"/>
    <lineage>
        <taxon>Eukaryota</taxon>
        <taxon>Metazoa</taxon>
        <taxon>Ecdysozoa</taxon>
        <taxon>Nematoda</taxon>
        <taxon>Chromadorea</taxon>
        <taxon>Rhabditida</taxon>
        <taxon>Tylenchina</taxon>
        <taxon>Tylenchomorpha</taxon>
        <taxon>Sphaerularioidea</taxon>
        <taxon>Anguinidae</taxon>
        <taxon>Anguininae</taxon>
        <taxon>Ditylenchus</taxon>
    </lineage>
</organism>
<evidence type="ECO:0000313" key="2">
    <source>
        <dbReference type="EMBL" id="KAI1692586.1"/>
    </source>
</evidence>
<dbReference type="Proteomes" id="UP001201812">
    <property type="component" value="Unassembled WGS sequence"/>
</dbReference>
<feature type="domain" description="Peptidase S1" evidence="1">
    <location>
        <begin position="26"/>
        <end position="150"/>
    </location>
</feature>
<name>A0AAD4QT75_9BILA</name>
<dbReference type="InterPro" id="IPR001254">
    <property type="entry name" value="Trypsin_dom"/>
</dbReference>
<reference evidence="2" key="1">
    <citation type="submission" date="2022-01" db="EMBL/GenBank/DDBJ databases">
        <title>Genome Sequence Resource for Two Populations of Ditylenchus destructor, the Migratory Endoparasitic Phytonematode.</title>
        <authorList>
            <person name="Zhang H."/>
            <person name="Lin R."/>
            <person name="Xie B."/>
        </authorList>
    </citation>
    <scope>NUCLEOTIDE SEQUENCE</scope>
    <source>
        <strain evidence="2">BazhouSP</strain>
    </source>
</reference>
<protein>
    <submittedName>
        <fullName evidence="2">Transmembrane protease serine 9 isoform X1</fullName>
    </submittedName>
</protein>
<proteinExistence type="predicted"/>
<accession>A0AAD4QT75</accession>
<keyword evidence="2" id="KW-0378">Hydrolase</keyword>
<comment type="caution">
    <text evidence="2">The sequence shown here is derived from an EMBL/GenBank/DDBJ whole genome shotgun (WGS) entry which is preliminary data.</text>
</comment>
<evidence type="ECO:0000259" key="1">
    <source>
        <dbReference type="Pfam" id="PF00089"/>
    </source>
</evidence>
<dbReference type="AlphaFoldDB" id="A0AAD4QT75"/>
<dbReference type="SUPFAM" id="SSF50494">
    <property type="entry name" value="Trypsin-like serine proteases"/>
    <property type="match status" value="1"/>
</dbReference>
<dbReference type="EMBL" id="JAKKPZ010000743">
    <property type="protein sequence ID" value="KAI1692586.1"/>
    <property type="molecule type" value="Genomic_DNA"/>
</dbReference>
<dbReference type="Pfam" id="PF00089">
    <property type="entry name" value="Trypsin"/>
    <property type="match status" value="1"/>
</dbReference>
<dbReference type="InterPro" id="IPR043504">
    <property type="entry name" value="Peptidase_S1_PA_chymotrypsin"/>
</dbReference>